<dbReference type="SFLD" id="SFLDG01082">
    <property type="entry name" value="B12-binding_domain_containing"/>
    <property type="match status" value="1"/>
</dbReference>
<dbReference type="Pfam" id="PF19864">
    <property type="entry name" value="Radical_SAM_N2"/>
    <property type="match status" value="1"/>
</dbReference>
<dbReference type="NCBIfam" id="TIGR03960">
    <property type="entry name" value="rSAM_fuse_unch"/>
    <property type="match status" value="1"/>
</dbReference>
<sequence>MDSLPLLADHPYASFLDQVEKPARYAGGEVGSVVKDWASVEARVCLAFPDVYDIGMSHLGFKILYKLLNDDPRTLAERCYAPWIDMEAQLVERGLPLVSLESARPLRDFDIVGFSLQFELTYSNILTMLHLGGVPLRADDRGEDDPIVIAGGPTATHPEPIAPFLDALVIGDGEEKATEVALTWTRLKREGVPRRERLIAIARLGAVYVPSLYATRLDPDTGLEVVDRPLVDGIPFPVDRALVDLNRYPFPDESPTGGPEAIFDRMSIEIARGCTEGCRFCQAGMIYRPVRERDPEQIVDTVMRAVQRSGQDEVSLTALSTADVSCISPLVKKVTERLTKERISLGVSSLRAYGLEPDLLDELKRVRATGLTFAPEAGTQRMRDVVNKNVTEEQLLETAERVFSRGWGKMKLYFMIGLPTETDEDVRGIVETGARAAGAGRRAAGKGKPVDVTVSVSTHVPKPHTPFQWAAMDTLAEVGRKQQLLKDTVRPYRAVTLKTHEAHASVLEGIFARGDRPLADVLERAWRSGARFDSWDDQLKLSVWEEAFSHFGVDRARYLGTLPVTARLPWDHIDVGLEEGFLAREYRKALQSRLSPPCGKVAGTFVHHTNLEDASADTRRLVCYDCGVACDMTQMREERLTFLDRLGAHKRSLPVLTDAAAPPPAGAAPPSAAAASSPAGPAHLVEAESPPAGEAELPRESAEDPARAEAAAPPRAKPRGPAPKGRGGFRYRFRFEKTGPMALLGHLDVVRELPRVLRRVGAPMTYTAGFHPKPDMTFSPALSLGVISLDEYVDLRLERDLDPAALEALVASMSAASPRGLVFRGAVKLGPEDPALSKLIAGARYALAFARSAIGADAEAVLAARCSAALSAASLPIRREIERLAKMVDVRQYLVRAEVGGPDVLSALAQAGLVGDLVALEVEVDIRGSGAVKSSEVAAVIAGEPGEAPGAITPPPHRAVRLQLFGRAAPSGAAAGERFSLFDLERARRVKSAPAPAPSLALAADAE</sequence>
<dbReference type="GO" id="GO:0003824">
    <property type="term" value="F:catalytic activity"/>
    <property type="evidence" value="ECO:0007669"/>
    <property type="project" value="InterPro"/>
</dbReference>
<dbReference type="InterPro" id="IPR023404">
    <property type="entry name" value="rSAM_horseshoe"/>
</dbReference>
<dbReference type="Pfam" id="PF04055">
    <property type="entry name" value="Radical_SAM"/>
    <property type="match status" value="1"/>
</dbReference>
<dbReference type="GO" id="GO:0051536">
    <property type="term" value="F:iron-sulfur cluster binding"/>
    <property type="evidence" value="ECO:0007669"/>
    <property type="project" value="InterPro"/>
</dbReference>
<evidence type="ECO:0000259" key="2">
    <source>
        <dbReference type="PROSITE" id="PS51918"/>
    </source>
</evidence>
<feature type="region of interest" description="Disordered" evidence="1">
    <location>
        <begin position="657"/>
        <end position="729"/>
    </location>
</feature>
<dbReference type="PANTHER" id="PTHR42731:SF1">
    <property type="entry name" value="RADICAL SAM DOMAIN PROTEIN"/>
    <property type="match status" value="1"/>
</dbReference>
<evidence type="ECO:0000256" key="1">
    <source>
        <dbReference type="SAM" id="MobiDB-lite"/>
    </source>
</evidence>
<dbReference type="SUPFAM" id="SSF102114">
    <property type="entry name" value="Radical SAM enzymes"/>
    <property type="match status" value="1"/>
</dbReference>
<name>A0A4P2QZW7_SORCE</name>
<dbReference type="EMBL" id="CP012672">
    <property type="protein sequence ID" value="AUX35868.1"/>
    <property type="molecule type" value="Genomic_DNA"/>
</dbReference>
<dbReference type="NCBIfam" id="TIGR03936">
    <property type="entry name" value="sam_1_link_chp"/>
    <property type="match status" value="1"/>
</dbReference>
<dbReference type="Proteomes" id="UP000295497">
    <property type="component" value="Chromosome"/>
</dbReference>
<protein>
    <submittedName>
        <fullName evidence="3">B12-binding protein</fullName>
    </submittedName>
</protein>
<reference evidence="3 4" key="1">
    <citation type="submission" date="2015-09" db="EMBL/GenBank/DDBJ databases">
        <title>Sorangium comparison.</title>
        <authorList>
            <person name="Zaburannyi N."/>
            <person name="Bunk B."/>
            <person name="Overmann J."/>
            <person name="Mueller R."/>
        </authorList>
    </citation>
    <scope>NUCLEOTIDE SEQUENCE [LARGE SCALE GENOMIC DNA]</scope>
    <source>
        <strain evidence="3 4">So ce836</strain>
    </source>
</reference>
<dbReference type="PROSITE" id="PS51918">
    <property type="entry name" value="RADICAL_SAM"/>
    <property type="match status" value="1"/>
</dbReference>
<proteinExistence type="predicted"/>
<evidence type="ECO:0000313" key="3">
    <source>
        <dbReference type="EMBL" id="AUX35868.1"/>
    </source>
</evidence>
<dbReference type="CDD" id="cd01335">
    <property type="entry name" value="Radical_SAM"/>
    <property type="match status" value="1"/>
</dbReference>
<dbReference type="InterPro" id="IPR058240">
    <property type="entry name" value="rSAM_sf"/>
</dbReference>
<organism evidence="3 4">
    <name type="scientific">Sorangium cellulosum</name>
    <name type="common">Polyangium cellulosum</name>
    <dbReference type="NCBI Taxonomy" id="56"/>
    <lineage>
        <taxon>Bacteria</taxon>
        <taxon>Pseudomonadati</taxon>
        <taxon>Myxococcota</taxon>
        <taxon>Polyangia</taxon>
        <taxon>Polyangiales</taxon>
        <taxon>Polyangiaceae</taxon>
        <taxon>Sorangium</taxon>
    </lineage>
</organism>
<dbReference type="InterPro" id="IPR045784">
    <property type="entry name" value="Radical_SAM_N2"/>
</dbReference>
<dbReference type="InterPro" id="IPR018768">
    <property type="entry name" value="DUF2344"/>
</dbReference>
<dbReference type="Pfam" id="PF10105">
    <property type="entry name" value="DUF2344"/>
    <property type="match status" value="1"/>
</dbReference>
<dbReference type="PANTHER" id="PTHR42731">
    <property type="entry name" value="SLL1084 PROTEIN"/>
    <property type="match status" value="1"/>
</dbReference>
<dbReference type="RefSeq" id="WP_129578810.1">
    <property type="nucleotide sequence ID" value="NZ_CP012672.1"/>
</dbReference>
<feature type="compositionally biased region" description="Low complexity" evidence="1">
    <location>
        <begin position="668"/>
        <end position="682"/>
    </location>
</feature>
<feature type="domain" description="Radical SAM core" evidence="2">
    <location>
        <begin position="260"/>
        <end position="493"/>
    </location>
</feature>
<dbReference type="InterPro" id="IPR006638">
    <property type="entry name" value="Elp3/MiaA/NifB-like_rSAM"/>
</dbReference>
<dbReference type="AlphaFoldDB" id="A0A4P2QZW7"/>
<dbReference type="SFLD" id="SFLDS00029">
    <property type="entry name" value="Radical_SAM"/>
    <property type="match status" value="1"/>
</dbReference>
<gene>
    <name evidence="3" type="ORF">SOCE836_080690</name>
</gene>
<evidence type="ECO:0000313" key="4">
    <source>
        <dbReference type="Proteomes" id="UP000295497"/>
    </source>
</evidence>
<feature type="compositionally biased region" description="Basic and acidic residues" evidence="1">
    <location>
        <begin position="696"/>
        <end position="707"/>
    </location>
</feature>
<dbReference type="InterPro" id="IPR007197">
    <property type="entry name" value="rSAM"/>
</dbReference>
<dbReference type="SMART" id="SM00729">
    <property type="entry name" value="Elp3"/>
    <property type="match status" value="1"/>
</dbReference>
<dbReference type="Gene3D" id="3.80.30.20">
    <property type="entry name" value="tm_1862 like domain"/>
    <property type="match status" value="1"/>
</dbReference>
<accession>A0A4P2QZW7</accession>
<dbReference type="InterPro" id="IPR023862">
    <property type="entry name" value="CHP03960_rSAM"/>
</dbReference>